<reference evidence="1" key="1">
    <citation type="submission" date="2019-04" db="EMBL/GenBank/DDBJ databases">
        <title>Microbes associate with the intestines of laboratory mice.</title>
        <authorList>
            <person name="Navarre W."/>
            <person name="Wong E."/>
            <person name="Huang K."/>
            <person name="Tropini C."/>
            <person name="Ng K."/>
            <person name="Yu B."/>
        </authorList>
    </citation>
    <scope>NUCLEOTIDE SEQUENCE</scope>
    <source>
        <strain evidence="1">NM72_1-8</strain>
    </source>
</reference>
<keyword evidence="1" id="KW-0540">Nuclease</keyword>
<evidence type="ECO:0000313" key="2">
    <source>
        <dbReference type="Proteomes" id="UP000307720"/>
    </source>
</evidence>
<accession>A0AC61QYT3</accession>
<gene>
    <name evidence="1" type="primary">recJ</name>
    <name evidence="1" type="ORF">E5357_09415</name>
</gene>
<organism evidence="1 2">
    <name type="scientific">Hominisplanchenecus murintestinalis</name>
    <dbReference type="NCBI Taxonomy" id="2941517"/>
    <lineage>
        <taxon>Bacteria</taxon>
        <taxon>Bacillati</taxon>
        <taxon>Bacillota</taxon>
        <taxon>Clostridia</taxon>
        <taxon>Lachnospirales</taxon>
        <taxon>Lachnospiraceae</taxon>
        <taxon>Hominisplanchenecus</taxon>
    </lineage>
</organism>
<proteinExistence type="predicted"/>
<keyword evidence="1" id="KW-0378">Hydrolase</keyword>
<comment type="caution">
    <text evidence="1">The sequence shown here is derived from an EMBL/GenBank/DDBJ whole genome shotgun (WGS) entry which is preliminary data.</text>
</comment>
<dbReference type="Proteomes" id="UP000307720">
    <property type="component" value="Unassembled WGS sequence"/>
</dbReference>
<keyword evidence="1" id="KW-0269">Exonuclease</keyword>
<dbReference type="EMBL" id="SRZB01000019">
    <property type="protein sequence ID" value="TGX98298.1"/>
    <property type="molecule type" value="Genomic_DNA"/>
</dbReference>
<keyword evidence="2" id="KW-1185">Reference proteome</keyword>
<sequence>MEKWFVSAKRADFQEIGRKFGIDAVTARLIRNRDVVGDEAVREYLYGSRKDLYAPQLMKDCRKTAEILKEKIAEKKKIRVIGDYDIDGVNATCILYKGLIRCGAEADVEIPDRMKDGYGLNKNLIQYAYEEGIDTILTCDNGIAAVDEIAEAKRLGMTVLITDHHELQERIPEADAIVNPKQPECTYPYKSLCGAAVAYKLMICLYELCGIPVEETDAFIEFAAIATVGDVMDLTGENRILVKEGLKMINQTSNRGLKALIRANGLEDAQISSYHIGFVLGPCINASGRLDTAKRALELLLAEDDAVAEDLAHTLKELNDERKDMTQQGVAQAIELIEEGVLKEDKVLVVYLPDCHESLAGIIAGRIRERYHKPVFVLTDAADGLKGSGRSIETYNMFAEMSKCAELFTKFGGHPMAAGLSLPRENMEAFHKKINENSVLTEDDFIPKVTIDVPMPISYITERLVEELGLLEPFGKGNTKPLFAEKSLNILSARILGKNRNVIKLQVLGAAGTVMEAMYFGDVERFQEYLREKFGHTETEKLFQGRENAVTLSLAYYPGINEFRGNRTLQIVIQSYQ</sequence>
<name>A0AC61QYT3_9FIRM</name>
<evidence type="ECO:0000313" key="1">
    <source>
        <dbReference type="EMBL" id="TGX98298.1"/>
    </source>
</evidence>
<protein>
    <submittedName>
        <fullName evidence="1">Single-stranded-DNA-specific exonuclease RecJ</fullName>
    </submittedName>
</protein>